<dbReference type="InterPro" id="IPR023804">
    <property type="entry name" value="DUF3792_TM"/>
</dbReference>
<organism evidence="2 3">
    <name type="scientific">Agathobaculum butyriciproducens</name>
    <dbReference type="NCBI Taxonomy" id="1628085"/>
    <lineage>
        <taxon>Bacteria</taxon>
        <taxon>Bacillati</taxon>
        <taxon>Bacillota</taxon>
        <taxon>Clostridia</taxon>
        <taxon>Eubacteriales</taxon>
        <taxon>Butyricicoccaceae</taxon>
        <taxon>Agathobaculum</taxon>
    </lineage>
</organism>
<comment type="caution">
    <text evidence="2">The sequence shown here is derived from an EMBL/GenBank/DDBJ whole genome shotgun (WGS) entry which is preliminary data.</text>
</comment>
<dbReference type="EMBL" id="JAJEPX010000055">
    <property type="protein sequence ID" value="MCC2177789.1"/>
    <property type="molecule type" value="Genomic_DNA"/>
</dbReference>
<feature type="transmembrane region" description="Helical" evidence="1">
    <location>
        <begin position="74"/>
        <end position="97"/>
    </location>
</feature>
<protein>
    <submittedName>
        <fullName evidence="2">TIGR04086 family membrane protein</fullName>
    </submittedName>
</protein>
<accession>A0AAW4VXW6</accession>
<gene>
    <name evidence="2" type="ORF">LKD22_11760</name>
</gene>
<dbReference type="RefSeq" id="WP_110435349.1">
    <property type="nucleotide sequence ID" value="NZ_DBEZDI010000133.1"/>
</dbReference>
<keyword evidence="1" id="KW-1133">Transmembrane helix</keyword>
<dbReference type="Proteomes" id="UP001298753">
    <property type="component" value="Unassembled WGS sequence"/>
</dbReference>
<keyword evidence="1" id="KW-0812">Transmembrane</keyword>
<feature type="transmembrane region" description="Helical" evidence="1">
    <location>
        <begin position="12"/>
        <end position="34"/>
    </location>
</feature>
<keyword evidence="3" id="KW-1185">Reference proteome</keyword>
<feature type="transmembrane region" description="Helical" evidence="1">
    <location>
        <begin position="103"/>
        <end position="125"/>
    </location>
</feature>
<feature type="transmembrane region" description="Helical" evidence="1">
    <location>
        <begin position="46"/>
        <end position="67"/>
    </location>
</feature>
<name>A0AAW4VXW6_9FIRM</name>
<reference evidence="2 3" key="1">
    <citation type="submission" date="2021-10" db="EMBL/GenBank/DDBJ databases">
        <title>Anaerobic single-cell dispensing facilitates the cultivation of human gut bacteria.</title>
        <authorList>
            <person name="Afrizal A."/>
        </authorList>
    </citation>
    <scope>NUCLEOTIDE SEQUENCE [LARGE SCALE GENOMIC DNA]</scope>
    <source>
        <strain evidence="2 3">CLA-AA-H270</strain>
    </source>
</reference>
<proteinExistence type="predicted"/>
<evidence type="ECO:0000313" key="3">
    <source>
        <dbReference type="Proteomes" id="UP001298753"/>
    </source>
</evidence>
<sequence>MMRKTNEGQSPVGILLPSVLAGLLGTLLLMLLGAVLVHRGTLAEGAIAPCALVFLALGSALAALVAAKRAGENQFYWSLGAGFAVFLILLIVAVLPLGQSIHFVRTVISLLCSLIASALGGYAGANMRKKKRYSHIKK</sequence>
<dbReference type="AlphaFoldDB" id="A0AAW4VXW6"/>
<evidence type="ECO:0000313" key="2">
    <source>
        <dbReference type="EMBL" id="MCC2177789.1"/>
    </source>
</evidence>
<dbReference type="NCBIfam" id="TIGR04086">
    <property type="entry name" value="TIGR04086_membr"/>
    <property type="match status" value="1"/>
</dbReference>
<dbReference type="GeneID" id="98661105"/>
<dbReference type="Pfam" id="PF12670">
    <property type="entry name" value="DUF3792"/>
    <property type="match status" value="1"/>
</dbReference>
<keyword evidence="1" id="KW-0472">Membrane</keyword>
<evidence type="ECO:0000256" key="1">
    <source>
        <dbReference type="SAM" id="Phobius"/>
    </source>
</evidence>